<reference evidence="3" key="1">
    <citation type="journal article" date="2021" name="Genome Biol. Evol.">
        <title>A High-Quality Reference Genome for a Parasitic Bivalve with Doubly Uniparental Inheritance (Bivalvia: Unionida).</title>
        <authorList>
            <person name="Smith C.H."/>
        </authorList>
    </citation>
    <scope>NUCLEOTIDE SEQUENCE</scope>
    <source>
        <strain evidence="3">CHS0354</strain>
    </source>
</reference>
<protein>
    <recommendedName>
        <fullName evidence="2">Kinase D-interacting substrate of 220 kDa-like SAM domain-containing protein</fullName>
    </recommendedName>
</protein>
<feature type="compositionally biased region" description="Polar residues" evidence="1">
    <location>
        <begin position="564"/>
        <end position="574"/>
    </location>
</feature>
<dbReference type="InterPro" id="IPR052771">
    <property type="entry name" value="Neurotrophin_sig_adaptor"/>
</dbReference>
<keyword evidence="4" id="KW-1185">Reference proteome</keyword>
<feature type="region of interest" description="Disordered" evidence="1">
    <location>
        <begin position="551"/>
        <end position="598"/>
    </location>
</feature>
<evidence type="ECO:0000259" key="2">
    <source>
        <dbReference type="Pfam" id="PF23307"/>
    </source>
</evidence>
<dbReference type="PANTHER" id="PTHR24116:SF0">
    <property type="entry name" value="KINASE D-INTERACTING SUBSTRATE OF 220 KDA"/>
    <property type="match status" value="1"/>
</dbReference>
<dbReference type="PANTHER" id="PTHR24116">
    <property type="entry name" value="KINASE D-INTERACTING SUBSTRATE OF 220 KDA"/>
    <property type="match status" value="1"/>
</dbReference>
<reference evidence="3" key="2">
    <citation type="journal article" date="2021" name="Genome Biol. Evol.">
        <title>Developing a high-quality reference genome for a parasitic bivalve with doubly uniparental inheritance (Bivalvia: Unionida).</title>
        <authorList>
            <person name="Smith C.H."/>
        </authorList>
    </citation>
    <scope>NUCLEOTIDE SEQUENCE</scope>
    <source>
        <strain evidence="3">CHS0354</strain>
        <tissue evidence="3">Mantle</tissue>
    </source>
</reference>
<dbReference type="AlphaFoldDB" id="A0AAE0VGI8"/>
<feature type="compositionally biased region" description="Polar residues" evidence="1">
    <location>
        <begin position="584"/>
        <end position="598"/>
    </location>
</feature>
<dbReference type="GO" id="GO:0019887">
    <property type="term" value="F:protein kinase regulator activity"/>
    <property type="evidence" value="ECO:0007669"/>
    <property type="project" value="TreeGrafter"/>
</dbReference>
<proteinExistence type="predicted"/>
<feature type="region of interest" description="Disordered" evidence="1">
    <location>
        <begin position="870"/>
        <end position="914"/>
    </location>
</feature>
<evidence type="ECO:0000256" key="1">
    <source>
        <dbReference type="SAM" id="MobiDB-lite"/>
    </source>
</evidence>
<comment type="caution">
    <text evidence="3">The sequence shown here is derived from an EMBL/GenBank/DDBJ whole genome shotgun (WGS) entry which is preliminary data.</text>
</comment>
<accession>A0AAE0VGI8</accession>
<evidence type="ECO:0000313" key="4">
    <source>
        <dbReference type="Proteomes" id="UP001195483"/>
    </source>
</evidence>
<sequence>MDVVIKMSPASCSQMAVVIKVSPASCTINGCGDQEESCILQSDGCGDQDESCILQSNACGIKSNGCGYQGESCILQSNGCGYQGESCILQSNGCGDQGESCILQSNDCGDQGESCILQSNGCGGQDESCILQSNGCGDQGESCILQSNGCGGQDESCILQSNGCGDQDESCILHSKWLSVVIKMSPASCNQMAVVIKISHASCCQMAVVVKMSPASCNQMAKKMISVLLGSLSGRLLRAYNIEFNWYRLASWINVVEQWPYRVSWIILFFEENDNLDSSTTLKEIYNKITEKIPMSKEIEPLLEIDRNARKLEAFLSSKSGNMPLLNIGDLKKFLPCTINLDPYLRKQIRELQHSSNILQADISLGHHHMYPGSSVPGSIANPNLLTNTRDNDQGFLRRGNIRSPAVKQPMTGPIYHPSMMPYGPMGVHPQFMPYMMGMSPIVQEMAMGQQPTQPPTRHSNPSQFLRDYQPICLYKLSKEEVCDLLNKIEGISPSMLSVYQQSVCENNLTGLVLANCDMSELGKVMEMKFGDWQLFRSAVEALKEEEEINFEQDQRLSEPLLSPSYNGSVSRRGSISKGKSAPVQGNQSNISITDFDNDPQSSRQALFNNVSRQISAELSKSNYTLNDFMEGGNKFEHIPEEEEGEAEAELSTVNQLDLKRNNSVVAQLQYEAGLLHEAMQNFAEPVQEDEQEQEEGDPSTETFGIPVQFNLTLSHEPDSSETDSNNSAIKLQQENQEDENSRHLAELENFKSVTDGTQAEWEGMLKKSPDQPKFFSETEIFKAHTYEYHRGEHSSVDTADISQLPPGFLRMKSVDTQSVSSVGFATGEMSPKSQLSNSLNDSLDIITETRDTQEFSRHGSVEEGIHIYSESGKHLKRPRSRHNTSEELPLLENSGKYFVTSNSRKPGDPESFV</sequence>
<reference evidence="3" key="3">
    <citation type="submission" date="2023-05" db="EMBL/GenBank/DDBJ databases">
        <authorList>
            <person name="Smith C.H."/>
        </authorList>
    </citation>
    <scope>NUCLEOTIDE SEQUENCE</scope>
    <source>
        <strain evidence="3">CHS0354</strain>
        <tissue evidence="3">Mantle</tissue>
    </source>
</reference>
<name>A0AAE0VGI8_9BIVA</name>
<dbReference type="Pfam" id="PF23307">
    <property type="entry name" value="SAM_KIDINS220"/>
    <property type="match status" value="1"/>
</dbReference>
<dbReference type="GO" id="GO:0030165">
    <property type="term" value="F:PDZ domain binding"/>
    <property type="evidence" value="ECO:0007669"/>
    <property type="project" value="TreeGrafter"/>
</dbReference>
<dbReference type="Proteomes" id="UP001195483">
    <property type="component" value="Unassembled WGS sequence"/>
</dbReference>
<dbReference type="EMBL" id="JAEAOA010000868">
    <property type="protein sequence ID" value="KAK3576077.1"/>
    <property type="molecule type" value="Genomic_DNA"/>
</dbReference>
<evidence type="ECO:0000313" key="3">
    <source>
        <dbReference type="EMBL" id="KAK3576077.1"/>
    </source>
</evidence>
<organism evidence="3 4">
    <name type="scientific">Potamilus streckersoni</name>
    <dbReference type="NCBI Taxonomy" id="2493646"/>
    <lineage>
        <taxon>Eukaryota</taxon>
        <taxon>Metazoa</taxon>
        <taxon>Spiralia</taxon>
        <taxon>Lophotrochozoa</taxon>
        <taxon>Mollusca</taxon>
        <taxon>Bivalvia</taxon>
        <taxon>Autobranchia</taxon>
        <taxon>Heteroconchia</taxon>
        <taxon>Palaeoheterodonta</taxon>
        <taxon>Unionida</taxon>
        <taxon>Unionoidea</taxon>
        <taxon>Unionidae</taxon>
        <taxon>Ambleminae</taxon>
        <taxon>Lampsilini</taxon>
        <taxon>Potamilus</taxon>
    </lineage>
</organism>
<feature type="domain" description="Kinase D-interacting substrate of 220 kDa-like SAM" evidence="2">
    <location>
        <begin position="472"/>
        <end position="556"/>
    </location>
</feature>
<dbReference type="InterPro" id="IPR057092">
    <property type="entry name" value="SAM_KIDINS220"/>
</dbReference>
<gene>
    <name evidence="3" type="ORF">CHS0354_014081</name>
</gene>